<accession>A0A4V6DTD8</accession>
<keyword evidence="3 7" id="KW-1133">Transmembrane helix</keyword>
<proteinExistence type="inferred from homology"/>
<feature type="transmembrane region" description="Helical" evidence="7">
    <location>
        <begin position="190"/>
        <end position="213"/>
    </location>
</feature>
<gene>
    <name evidence="9" type="ORF">C1H76_7587</name>
</gene>
<dbReference type="InterPro" id="IPR052337">
    <property type="entry name" value="SAT4-like"/>
</dbReference>
<name>A0A4V6DTD8_9PEZI</name>
<feature type="transmembrane region" description="Helical" evidence="7">
    <location>
        <begin position="266"/>
        <end position="288"/>
    </location>
</feature>
<evidence type="ECO:0000256" key="6">
    <source>
        <dbReference type="SAM" id="MobiDB-lite"/>
    </source>
</evidence>
<evidence type="ECO:0000259" key="8">
    <source>
        <dbReference type="Pfam" id="PF20684"/>
    </source>
</evidence>
<evidence type="ECO:0000313" key="9">
    <source>
        <dbReference type="EMBL" id="TKX20232.1"/>
    </source>
</evidence>
<evidence type="ECO:0000256" key="2">
    <source>
        <dbReference type="ARBA" id="ARBA00022692"/>
    </source>
</evidence>
<keyword evidence="4 7" id="KW-0472">Membrane</keyword>
<dbReference type="Pfam" id="PF20684">
    <property type="entry name" value="Fung_rhodopsin"/>
    <property type="match status" value="1"/>
</dbReference>
<feature type="transmembrane region" description="Helical" evidence="7">
    <location>
        <begin position="102"/>
        <end position="128"/>
    </location>
</feature>
<feature type="region of interest" description="Disordered" evidence="6">
    <location>
        <begin position="304"/>
        <end position="331"/>
    </location>
</feature>
<dbReference type="PANTHER" id="PTHR33048:SF47">
    <property type="entry name" value="INTEGRAL MEMBRANE PROTEIN-RELATED"/>
    <property type="match status" value="1"/>
</dbReference>
<evidence type="ECO:0000256" key="1">
    <source>
        <dbReference type="ARBA" id="ARBA00004141"/>
    </source>
</evidence>
<comment type="similarity">
    <text evidence="5">Belongs to the SAT4 family.</text>
</comment>
<dbReference type="PANTHER" id="PTHR33048">
    <property type="entry name" value="PTH11-LIKE INTEGRAL MEMBRANE PROTEIN (AFU_ORTHOLOGUE AFUA_5G11245)"/>
    <property type="match status" value="1"/>
</dbReference>
<organism evidence="9 10">
    <name type="scientific">Elsinoe australis</name>
    <dbReference type="NCBI Taxonomy" id="40998"/>
    <lineage>
        <taxon>Eukaryota</taxon>
        <taxon>Fungi</taxon>
        <taxon>Dikarya</taxon>
        <taxon>Ascomycota</taxon>
        <taxon>Pezizomycotina</taxon>
        <taxon>Dothideomycetes</taxon>
        <taxon>Dothideomycetidae</taxon>
        <taxon>Myriangiales</taxon>
        <taxon>Elsinoaceae</taxon>
        <taxon>Elsinoe</taxon>
    </lineage>
</organism>
<feature type="domain" description="Rhodopsin" evidence="8">
    <location>
        <begin position="41"/>
        <end position="290"/>
    </location>
</feature>
<comment type="subcellular location">
    <subcellularLocation>
        <location evidence="1">Membrane</location>
        <topology evidence="1">Multi-pass membrane protein</topology>
    </subcellularLocation>
</comment>
<evidence type="ECO:0000256" key="5">
    <source>
        <dbReference type="ARBA" id="ARBA00038359"/>
    </source>
</evidence>
<comment type="caution">
    <text evidence="9">The sequence shown here is derived from an EMBL/GenBank/DDBJ whole genome shotgun (WGS) entry which is preliminary data.</text>
</comment>
<sequence length="387" mass="43329">MATTEHPAISTFDQAPDIDQGPALVRTVWVLISLSALVCAARLYVKVKIAKKIFWDDIFIVLALVTGAMHAVCITASQHYGLGRHMYYIAENPQNLSNTLRVGFYTFVWAFLSPMAGRLSFCFFLLWVIGENPRVKRWPIYSAMVIQVVVNIASIVVMYAQCGTDLNILWDLLRAGEVSTRCWDPRIQTWWGYFSGSINSATDLFLTVLPAVVVSFSKLTWRSRIGLMALLCLSFLAMIACIKRTVEAKVLSEWADYTYDLVPYAIWVSVEINVVIIASSIPILRPLFKRHGLSSVMQRNVTERSDMETGSTLSPYTSSSKSPYGNTSSPFDKARIHTHTSSISSQEKILPPRPEQFTITRTVEVSVSHSPRDRNLVHAALIGLPVD</sequence>
<keyword evidence="2 7" id="KW-0812">Transmembrane</keyword>
<evidence type="ECO:0000256" key="3">
    <source>
        <dbReference type="ARBA" id="ARBA00022989"/>
    </source>
</evidence>
<dbReference type="EMBL" id="PTQR01000097">
    <property type="protein sequence ID" value="TKX20232.1"/>
    <property type="molecule type" value="Genomic_DNA"/>
</dbReference>
<protein>
    <recommendedName>
        <fullName evidence="8">Rhodopsin domain-containing protein</fullName>
    </recommendedName>
</protein>
<dbReference type="InterPro" id="IPR049326">
    <property type="entry name" value="Rhodopsin_dom_fungi"/>
</dbReference>
<evidence type="ECO:0000313" key="10">
    <source>
        <dbReference type="Proteomes" id="UP000308133"/>
    </source>
</evidence>
<feature type="transmembrane region" description="Helical" evidence="7">
    <location>
        <begin position="225"/>
        <end position="246"/>
    </location>
</feature>
<reference evidence="9 10" key="1">
    <citation type="submission" date="2018-02" db="EMBL/GenBank/DDBJ databases">
        <title>Draft genome sequences of Elsinoe sp., causing black scab on jojoba.</title>
        <authorList>
            <person name="Stodart B."/>
            <person name="Jeffress S."/>
            <person name="Ash G."/>
            <person name="Arun Chinnappa K."/>
        </authorList>
    </citation>
    <scope>NUCLEOTIDE SEQUENCE [LARGE SCALE GENOMIC DNA]</scope>
    <source>
        <strain evidence="9 10">Hillstone_2</strain>
    </source>
</reference>
<dbReference type="AlphaFoldDB" id="A0A4V6DTD8"/>
<feature type="transmembrane region" description="Helical" evidence="7">
    <location>
        <begin position="57"/>
        <end position="82"/>
    </location>
</feature>
<dbReference type="Proteomes" id="UP000308133">
    <property type="component" value="Unassembled WGS sequence"/>
</dbReference>
<dbReference type="GO" id="GO:0016020">
    <property type="term" value="C:membrane"/>
    <property type="evidence" value="ECO:0007669"/>
    <property type="project" value="UniProtKB-SubCell"/>
</dbReference>
<feature type="transmembrane region" description="Helical" evidence="7">
    <location>
        <begin position="23"/>
        <end position="45"/>
    </location>
</feature>
<feature type="compositionally biased region" description="Low complexity" evidence="6">
    <location>
        <begin position="311"/>
        <end position="324"/>
    </location>
</feature>
<feature type="transmembrane region" description="Helical" evidence="7">
    <location>
        <begin position="140"/>
        <end position="160"/>
    </location>
</feature>
<evidence type="ECO:0000256" key="4">
    <source>
        <dbReference type="ARBA" id="ARBA00023136"/>
    </source>
</evidence>
<evidence type="ECO:0000256" key="7">
    <source>
        <dbReference type="SAM" id="Phobius"/>
    </source>
</evidence>